<dbReference type="EMBL" id="KZ305032">
    <property type="protein sequence ID" value="PIA46739.1"/>
    <property type="molecule type" value="Genomic_DNA"/>
</dbReference>
<dbReference type="PANTHER" id="PTHR22881:SF27">
    <property type="entry name" value="BROMODOMAIN CONTAINING 7_9"/>
    <property type="match status" value="1"/>
</dbReference>
<dbReference type="PROSITE" id="PS50014">
    <property type="entry name" value="BROMODOMAIN_2"/>
    <property type="match status" value="1"/>
</dbReference>
<feature type="compositionally biased region" description="Basic residues" evidence="3">
    <location>
        <begin position="1"/>
        <end position="15"/>
    </location>
</feature>
<gene>
    <name evidence="5" type="ORF">AQUCO_01500349v1</name>
</gene>
<keyword evidence="1 2" id="KW-0103">Bromodomain</keyword>
<feature type="compositionally biased region" description="Low complexity" evidence="3">
    <location>
        <begin position="95"/>
        <end position="106"/>
    </location>
</feature>
<dbReference type="InterPro" id="IPR001487">
    <property type="entry name" value="Bromodomain"/>
</dbReference>
<dbReference type="InterPro" id="IPR051831">
    <property type="entry name" value="Bromodomain_contain_prot"/>
</dbReference>
<evidence type="ECO:0000313" key="6">
    <source>
        <dbReference type="Proteomes" id="UP000230069"/>
    </source>
</evidence>
<organism evidence="5 6">
    <name type="scientific">Aquilegia coerulea</name>
    <name type="common">Rocky mountain columbine</name>
    <dbReference type="NCBI Taxonomy" id="218851"/>
    <lineage>
        <taxon>Eukaryota</taxon>
        <taxon>Viridiplantae</taxon>
        <taxon>Streptophyta</taxon>
        <taxon>Embryophyta</taxon>
        <taxon>Tracheophyta</taxon>
        <taxon>Spermatophyta</taxon>
        <taxon>Magnoliopsida</taxon>
        <taxon>Ranunculales</taxon>
        <taxon>Ranunculaceae</taxon>
        <taxon>Thalictroideae</taxon>
        <taxon>Aquilegia</taxon>
    </lineage>
</organism>
<dbReference type="CDD" id="cd04369">
    <property type="entry name" value="Bromodomain"/>
    <property type="match status" value="1"/>
</dbReference>
<evidence type="ECO:0000256" key="1">
    <source>
        <dbReference type="ARBA" id="ARBA00023117"/>
    </source>
</evidence>
<dbReference type="SUPFAM" id="SSF47370">
    <property type="entry name" value="Bromodomain"/>
    <property type="match status" value="1"/>
</dbReference>
<evidence type="ECO:0000259" key="4">
    <source>
        <dbReference type="PROSITE" id="PS50014"/>
    </source>
</evidence>
<feature type="compositionally biased region" description="Basic residues" evidence="3">
    <location>
        <begin position="79"/>
        <end position="94"/>
    </location>
</feature>
<feature type="compositionally biased region" description="Basic and acidic residues" evidence="3">
    <location>
        <begin position="21"/>
        <end position="32"/>
    </location>
</feature>
<dbReference type="Pfam" id="PF00439">
    <property type="entry name" value="Bromodomain"/>
    <property type="match status" value="1"/>
</dbReference>
<dbReference type="Gene3D" id="1.20.920.10">
    <property type="entry name" value="Bromodomain-like"/>
    <property type="match status" value="1"/>
</dbReference>
<dbReference type="AlphaFoldDB" id="A0A2G5DTA9"/>
<evidence type="ECO:0000256" key="2">
    <source>
        <dbReference type="PROSITE-ProRule" id="PRU00035"/>
    </source>
</evidence>
<dbReference type="PANTHER" id="PTHR22881">
    <property type="entry name" value="BROMODOMAIN CONTAINING PROTEIN"/>
    <property type="match status" value="1"/>
</dbReference>
<proteinExistence type="predicted"/>
<dbReference type="FunCoup" id="A0A2G5DTA9">
    <property type="interactions" value="1619"/>
</dbReference>
<feature type="region of interest" description="Disordered" evidence="3">
    <location>
        <begin position="727"/>
        <end position="758"/>
    </location>
</feature>
<dbReference type="PROSITE" id="PS00633">
    <property type="entry name" value="BROMODOMAIN_1"/>
    <property type="match status" value="1"/>
</dbReference>
<dbReference type="Proteomes" id="UP000230069">
    <property type="component" value="Unassembled WGS sequence"/>
</dbReference>
<feature type="domain" description="Bromo" evidence="4">
    <location>
        <begin position="228"/>
        <end position="298"/>
    </location>
</feature>
<dbReference type="OrthoDB" id="21449at2759"/>
<accession>A0A2G5DTA9</accession>
<dbReference type="SMART" id="SM00297">
    <property type="entry name" value="BROMO"/>
    <property type="match status" value="1"/>
</dbReference>
<sequence length="758" mass="84251">MGKIVEKKKKKKKGRPSLIEIQKRNLKLEQKTCRSQNPNPNPKSPIPPSNPNRRFTRRNPNPEPEQTDEDDSNDDYSKGKRREKKLNHVLRRVRVSSSNQRSSINSPYLDLGLYGSDSNEEDEEERNEEEEDEEEDVNYDENDENVEKTTTTTTTTPPPPITPVLKKRKINTNAAVTDGSALNVVKKAEKQNIAWKATEKHLDTPLVSGPTTPLPDKKLLVFILDRLQKKDTYGVYAEPVDPEELPDYHEIIQNPMDFGTVRKKLDDGAYVNLEQFENDVLLISSNAMQYNAPDTIYFRQARRIHELAKRDFENLRLDSDNEQRPKIVRRGRPPKNLQKQLVKASSERDGLDATLTKGGDGAVWSNSYNLRRTSHVSRNNEAYNWLPEHKFEKSDDFLGSSMKGFSTKYGKKHFVMDESRRNTYKNSLLSVVGSESSVLSTFDGETKQLTPVGLHTEHGYARSLARFAADLGPVAWRVASKKIERALPPGMKFGPGWVGDDEAQSVATSSSCLLPQQQPISLNQTSSSAVVPLMMESKGETLLKQDLPNISSFDGYPNRIAHSTMASSSTIVSSTPEHIPELVEASRPKDGGFGLMNNGSGGIRPPFQIHHPVLHPAMNGFSGGFGSNPSSQMGKLVRPGWSAGNLSSDASVHSRFLDMASKSNFIHSTPANHAELYNSKLPGGSSNINSGTFMPNPIHEPQASIGVGQHAQPYWNGVLVHQRPDSLPPDLNLRFQSPGSPSSSVRVDSPQPDLALQL</sequence>
<keyword evidence="6" id="KW-1185">Reference proteome</keyword>
<protein>
    <recommendedName>
        <fullName evidence="4">Bromo domain-containing protein</fullName>
    </recommendedName>
</protein>
<dbReference type="InterPro" id="IPR018359">
    <property type="entry name" value="Bromodomain_CS"/>
</dbReference>
<evidence type="ECO:0000313" key="5">
    <source>
        <dbReference type="EMBL" id="PIA46739.1"/>
    </source>
</evidence>
<feature type="region of interest" description="Disordered" evidence="3">
    <location>
        <begin position="1"/>
        <end position="165"/>
    </location>
</feature>
<reference evidence="5 6" key="1">
    <citation type="submission" date="2017-09" db="EMBL/GenBank/DDBJ databases">
        <title>WGS assembly of Aquilegia coerulea Goldsmith.</title>
        <authorList>
            <person name="Hodges S."/>
            <person name="Kramer E."/>
            <person name="Nordborg M."/>
            <person name="Tomkins J."/>
            <person name="Borevitz J."/>
            <person name="Derieg N."/>
            <person name="Yan J."/>
            <person name="Mihaltcheva S."/>
            <person name="Hayes R.D."/>
            <person name="Rokhsar D."/>
        </authorList>
    </citation>
    <scope>NUCLEOTIDE SEQUENCE [LARGE SCALE GENOMIC DNA]</scope>
    <source>
        <strain evidence="6">cv. Goldsmith</strain>
    </source>
</reference>
<name>A0A2G5DTA9_AQUCA</name>
<dbReference type="InParanoid" id="A0A2G5DTA9"/>
<dbReference type="STRING" id="218851.A0A2G5DTA9"/>
<feature type="compositionally biased region" description="Acidic residues" evidence="3">
    <location>
        <begin position="118"/>
        <end position="144"/>
    </location>
</feature>
<feature type="compositionally biased region" description="Polar residues" evidence="3">
    <location>
        <begin position="734"/>
        <end position="746"/>
    </location>
</feature>
<dbReference type="PRINTS" id="PR00503">
    <property type="entry name" value="BROMODOMAIN"/>
</dbReference>
<feature type="compositionally biased region" description="Acidic residues" evidence="3">
    <location>
        <begin position="65"/>
        <end position="74"/>
    </location>
</feature>
<feature type="compositionally biased region" description="Pro residues" evidence="3">
    <location>
        <begin position="39"/>
        <end position="50"/>
    </location>
</feature>
<evidence type="ECO:0000256" key="3">
    <source>
        <dbReference type="SAM" id="MobiDB-lite"/>
    </source>
</evidence>
<dbReference type="InterPro" id="IPR036427">
    <property type="entry name" value="Bromodomain-like_sf"/>
</dbReference>